<accession>A0ACB7ZU94</accession>
<dbReference type="Proteomes" id="UP000790377">
    <property type="component" value="Unassembled WGS sequence"/>
</dbReference>
<keyword evidence="2" id="KW-1185">Reference proteome</keyword>
<protein>
    <submittedName>
        <fullName evidence="1">Uncharacterized protein</fullName>
    </submittedName>
</protein>
<dbReference type="EMBL" id="MU268533">
    <property type="protein sequence ID" value="KAH7904282.1"/>
    <property type="molecule type" value="Genomic_DNA"/>
</dbReference>
<evidence type="ECO:0000313" key="2">
    <source>
        <dbReference type="Proteomes" id="UP000790377"/>
    </source>
</evidence>
<reference evidence="1" key="1">
    <citation type="journal article" date="2021" name="New Phytol.">
        <title>Evolutionary innovations through gain and loss of genes in the ectomycorrhizal Boletales.</title>
        <authorList>
            <person name="Wu G."/>
            <person name="Miyauchi S."/>
            <person name="Morin E."/>
            <person name="Kuo A."/>
            <person name="Drula E."/>
            <person name="Varga T."/>
            <person name="Kohler A."/>
            <person name="Feng B."/>
            <person name="Cao Y."/>
            <person name="Lipzen A."/>
            <person name="Daum C."/>
            <person name="Hundley H."/>
            <person name="Pangilinan J."/>
            <person name="Johnson J."/>
            <person name="Barry K."/>
            <person name="LaButti K."/>
            <person name="Ng V."/>
            <person name="Ahrendt S."/>
            <person name="Min B."/>
            <person name="Choi I.G."/>
            <person name="Park H."/>
            <person name="Plett J.M."/>
            <person name="Magnuson J."/>
            <person name="Spatafora J.W."/>
            <person name="Nagy L.G."/>
            <person name="Henrissat B."/>
            <person name="Grigoriev I.V."/>
            <person name="Yang Z.L."/>
            <person name="Xu J."/>
            <person name="Martin F.M."/>
        </authorList>
    </citation>
    <scope>NUCLEOTIDE SEQUENCE</scope>
    <source>
        <strain evidence="1">ATCC 28755</strain>
    </source>
</reference>
<gene>
    <name evidence="1" type="ORF">BJ138DRAFT_1166808</name>
</gene>
<evidence type="ECO:0000313" key="1">
    <source>
        <dbReference type="EMBL" id="KAH7904282.1"/>
    </source>
</evidence>
<name>A0ACB7ZU94_9AGAM</name>
<comment type="caution">
    <text evidence="1">The sequence shown here is derived from an EMBL/GenBank/DDBJ whole genome shotgun (WGS) entry which is preliminary data.</text>
</comment>
<sequence length="97" mass="10568">MARTPVLKWLVSVAGRLAILALSKIIYNHSPCETTPANHNAHAQGNILLGEAWLKPDLNAPTLDPMVQIRLFSVPDPLEPPPKASGPIRSHNSRTSF</sequence>
<organism evidence="1 2">
    <name type="scientific">Hygrophoropsis aurantiaca</name>
    <dbReference type="NCBI Taxonomy" id="72124"/>
    <lineage>
        <taxon>Eukaryota</taxon>
        <taxon>Fungi</taxon>
        <taxon>Dikarya</taxon>
        <taxon>Basidiomycota</taxon>
        <taxon>Agaricomycotina</taxon>
        <taxon>Agaricomycetes</taxon>
        <taxon>Agaricomycetidae</taxon>
        <taxon>Boletales</taxon>
        <taxon>Coniophorineae</taxon>
        <taxon>Hygrophoropsidaceae</taxon>
        <taxon>Hygrophoropsis</taxon>
    </lineage>
</organism>
<proteinExistence type="predicted"/>